<dbReference type="Gene3D" id="3.40.630.30">
    <property type="match status" value="1"/>
</dbReference>
<protein>
    <recommendedName>
        <fullName evidence="1">N-acetyltransferase domain-containing protein</fullName>
    </recommendedName>
</protein>
<accession>A0A3B1DY50</accession>
<dbReference type="Pfam" id="PF00583">
    <property type="entry name" value="Acetyltransf_1"/>
    <property type="match status" value="1"/>
</dbReference>
<evidence type="ECO:0000313" key="2">
    <source>
        <dbReference type="EMBL" id="VAX41158.1"/>
    </source>
</evidence>
<evidence type="ECO:0000259" key="1">
    <source>
        <dbReference type="PROSITE" id="PS51186"/>
    </source>
</evidence>
<dbReference type="InterPro" id="IPR000182">
    <property type="entry name" value="GNAT_dom"/>
</dbReference>
<name>A0A3B1DY50_9ZZZZ</name>
<reference evidence="2" key="1">
    <citation type="submission" date="2018-06" db="EMBL/GenBank/DDBJ databases">
        <authorList>
            <person name="Zhirakovskaya E."/>
        </authorList>
    </citation>
    <scope>NUCLEOTIDE SEQUENCE</scope>
</reference>
<dbReference type="SUPFAM" id="SSF55729">
    <property type="entry name" value="Acyl-CoA N-acyltransferases (Nat)"/>
    <property type="match status" value="1"/>
</dbReference>
<organism evidence="2">
    <name type="scientific">hydrothermal vent metagenome</name>
    <dbReference type="NCBI Taxonomy" id="652676"/>
    <lineage>
        <taxon>unclassified sequences</taxon>
        <taxon>metagenomes</taxon>
        <taxon>ecological metagenomes</taxon>
    </lineage>
</organism>
<dbReference type="PROSITE" id="PS51186">
    <property type="entry name" value="GNAT"/>
    <property type="match status" value="1"/>
</dbReference>
<feature type="domain" description="N-acetyltransferase" evidence="1">
    <location>
        <begin position="2"/>
        <end position="154"/>
    </location>
</feature>
<dbReference type="EMBL" id="UOGK01000498">
    <property type="protein sequence ID" value="VAX41158.1"/>
    <property type="molecule type" value="Genomic_DNA"/>
</dbReference>
<proteinExistence type="predicted"/>
<dbReference type="InterPro" id="IPR016181">
    <property type="entry name" value="Acyl_CoA_acyltransferase"/>
</dbReference>
<dbReference type="CDD" id="cd04301">
    <property type="entry name" value="NAT_SF"/>
    <property type="match status" value="1"/>
</dbReference>
<gene>
    <name evidence="2" type="ORF">MNBD_PLANCTO03-2420</name>
</gene>
<dbReference type="GO" id="GO:0016747">
    <property type="term" value="F:acyltransferase activity, transferring groups other than amino-acyl groups"/>
    <property type="evidence" value="ECO:0007669"/>
    <property type="project" value="InterPro"/>
</dbReference>
<dbReference type="AlphaFoldDB" id="A0A3B1DY50"/>
<sequence>MIEYRKIATSDPLYQQACALRESVLLRPIGKDILWFIDQYPEIDRRAEHFVAILAHPAGERVVGVVLLIPDYPEKGVGKLMQMAIDPQRQGEGIGHRLVIELETRAFGELGLREVFCHAQNDAIGFYEKLGWGTDPEEFIEAGIAHHRMWLGQPSKEASQ</sequence>